<feature type="domain" description="Methyltransferase type 11" evidence="1">
    <location>
        <begin position="43"/>
        <end position="144"/>
    </location>
</feature>
<dbReference type="SUPFAM" id="SSF53335">
    <property type="entry name" value="S-adenosyl-L-methionine-dependent methyltransferases"/>
    <property type="match status" value="1"/>
</dbReference>
<evidence type="ECO:0000313" key="2">
    <source>
        <dbReference type="EMBL" id="CAH0547950.1"/>
    </source>
</evidence>
<protein>
    <recommendedName>
        <fullName evidence="1">Methyltransferase type 11 domain-containing protein</fullName>
    </recommendedName>
</protein>
<dbReference type="CDD" id="cd02440">
    <property type="entry name" value="AdoMet_MTases"/>
    <property type="match status" value="1"/>
</dbReference>
<dbReference type="AlphaFoldDB" id="A0A9P0FC91"/>
<dbReference type="GO" id="GO:0008757">
    <property type="term" value="F:S-adenosylmethionine-dependent methyltransferase activity"/>
    <property type="evidence" value="ECO:0007669"/>
    <property type="project" value="InterPro"/>
</dbReference>
<gene>
    <name evidence="2" type="ORF">MELIAE_LOCUS1831</name>
</gene>
<dbReference type="EMBL" id="OV121132">
    <property type="protein sequence ID" value="CAH0547950.1"/>
    <property type="molecule type" value="Genomic_DNA"/>
</dbReference>
<dbReference type="Pfam" id="PF08241">
    <property type="entry name" value="Methyltransf_11"/>
    <property type="match status" value="1"/>
</dbReference>
<proteinExistence type="predicted"/>
<sequence>MSNWKLKAINRAYKKTTELRNFNYIVNPHVINLIGNIKDKTVLDVGCGFGRYLEILSKHTPSKLVGCDISEHQIQLCKESVKNKDIEYYIVDFSDASSSIALGQNKYDIVYNVFVILYIETLEKLKTCIENCYKCLKKGGKVVICTLDILSASFYPEVFDILKLTAKPLTKDNEFTDGCPIQMEIIENCIVTCYQRNFETIKQLIEQVGFTDVRKGDLFLDEIALQAFTDKELNVIKKSNIFLFLKAKKL</sequence>
<keyword evidence="3" id="KW-1185">Reference proteome</keyword>
<reference evidence="2" key="1">
    <citation type="submission" date="2021-12" db="EMBL/GenBank/DDBJ databases">
        <authorList>
            <person name="King R."/>
        </authorList>
    </citation>
    <scope>NUCLEOTIDE SEQUENCE</scope>
</reference>
<evidence type="ECO:0000259" key="1">
    <source>
        <dbReference type="Pfam" id="PF08241"/>
    </source>
</evidence>
<dbReference type="InterPro" id="IPR013216">
    <property type="entry name" value="Methyltransf_11"/>
</dbReference>
<dbReference type="PANTHER" id="PTHR43591:SF110">
    <property type="entry name" value="RHODANESE DOMAIN-CONTAINING PROTEIN"/>
    <property type="match status" value="1"/>
</dbReference>
<name>A0A9P0FC91_BRAAE</name>
<organism evidence="2 3">
    <name type="scientific">Brassicogethes aeneus</name>
    <name type="common">Rape pollen beetle</name>
    <name type="synonym">Meligethes aeneus</name>
    <dbReference type="NCBI Taxonomy" id="1431903"/>
    <lineage>
        <taxon>Eukaryota</taxon>
        <taxon>Metazoa</taxon>
        <taxon>Ecdysozoa</taxon>
        <taxon>Arthropoda</taxon>
        <taxon>Hexapoda</taxon>
        <taxon>Insecta</taxon>
        <taxon>Pterygota</taxon>
        <taxon>Neoptera</taxon>
        <taxon>Endopterygota</taxon>
        <taxon>Coleoptera</taxon>
        <taxon>Polyphaga</taxon>
        <taxon>Cucujiformia</taxon>
        <taxon>Nitidulidae</taxon>
        <taxon>Meligethinae</taxon>
        <taxon>Brassicogethes</taxon>
    </lineage>
</organism>
<dbReference type="PANTHER" id="PTHR43591">
    <property type="entry name" value="METHYLTRANSFERASE"/>
    <property type="match status" value="1"/>
</dbReference>
<dbReference type="Gene3D" id="3.40.50.150">
    <property type="entry name" value="Vaccinia Virus protein VP39"/>
    <property type="match status" value="1"/>
</dbReference>
<evidence type="ECO:0000313" key="3">
    <source>
        <dbReference type="Proteomes" id="UP001154078"/>
    </source>
</evidence>
<dbReference type="InterPro" id="IPR029063">
    <property type="entry name" value="SAM-dependent_MTases_sf"/>
</dbReference>
<dbReference type="Proteomes" id="UP001154078">
    <property type="component" value="Chromosome 1"/>
</dbReference>
<dbReference type="OrthoDB" id="6746416at2759"/>
<accession>A0A9P0FC91</accession>